<protein>
    <submittedName>
        <fullName evidence="6">TetR/AcrR family transcriptional regulator</fullName>
    </submittedName>
</protein>
<dbReference type="EMBL" id="CP073721">
    <property type="protein sequence ID" value="UWZ35140.1"/>
    <property type="molecule type" value="Genomic_DNA"/>
</dbReference>
<evidence type="ECO:0000259" key="5">
    <source>
        <dbReference type="PROSITE" id="PS50977"/>
    </source>
</evidence>
<dbReference type="PANTHER" id="PTHR30055">
    <property type="entry name" value="HTH-TYPE TRANSCRIPTIONAL REGULATOR RUTR"/>
    <property type="match status" value="1"/>
</dbReference>
<gene>
    <name evidence="6" type="ORF">Drose_28840</name>
</gene>
<organism evidence="6 7">
    <name type="scientific">Dactylosporangium roseum</name>
    <dbReference type="NCBI Taxonomy" id="47989"/>
    <lineage>
        <taxon>Bacteria</taxon>
        <taxon>Bacillati</taxon>
        <taxon>Actinomycetota</taxon>
        <taxon>Actinomycetes</taxon>
        <taxon>Micromonosporales</taxon>
        <taxon>Micromonosporaceae</taxon>
        <taxon>Dactylosporangium</taxon>
    </lineage>
</organism>
<dbReference type="InterPro" id="IPR009057">
    <property type="entry name" value="Homeodomain-like_sf"/>
</dbReference>
<keyword evidence="3" id="KW-0804">Transcription</keyword>
<evidence type="ECO:0000256" key="2">
    <source>
        <dbReference type="ARBA" id="ARBA00023125"/>
    </source>
</evidence>
<accession>A0ABY5YZF7</accession>
<evidence type="ECO:0000256" key="4">
    <source>
        <dbReference type="PROSITE-ProRule" id="PRU00335"/>
    </source>
</evidence>
<proteinExistence type="predicted"/>
<dbReference type="PROSITE" id="PS50977">
    <property type="entry name" value="HTH_TETR_2"/>
    <property type="match status" value="1"/>
</dbReference>
<dbReference type="Gene3D" id="1.10.357.10">
    <property type="entry name" value="Tetracycline Repressor, domain 2"/>
    <property type="match status" value="1"/>
</dbReference>
<keyword evidence="7" id="KW-1185">Reference proteome</keyword>
<keyword evidence="2 4" id="KW-0238">DNA-binding</keyword>
<dbReference type="InterPro" id="IPR036271">
    <property type="entry name" value="Tet_transcr_reg_TetR-rel_C_sf"/>
</dbReference>
<evidence type="ECO:0000256" key="3">
    <source>
        <dbReference type="ARBA" id="ARBA00023163"/>
    </source>
</evidence>
<keyword evidence="1" id="KW-0805">Transcription regulation</keyword>
<evidence type="ECO:0000256" key="1">
    <source>
        <dbReference type="ARBA" id="ARBA00023015"/>
    </source>
</evidence>
<evidence type="ECO:0000313" key="7">
    <source>
        <dbReference type="Proteomes" id="UP001058271"/>
    </source>
</evidence>
<sequence>MPVAGPPGGDPLPTDNAERSRIIEAAYRCLADSNGGGVSVNGILTAAGLSTRAFYRHFDSKDGLLLAMFRRDSGLVHDELTAVAATAPDAREALRRWIEGYLGLTAEPYRCRILTLASDELLRTSGYAAERARAAHHHRTAIAELLARGRRDGTLPLADPEPDARTILAALSGWFQSLMLGTSETTAESATAELTAFVFRALGARP</sequence>
<feature type="DNA-binding region" description="H-T-H motif" evidence="4">
    <location>
        <begin position="39"/>
        <end position="58"/>
    </location>
</feature>
<dbReference type="Proteomes" id="UP001058271">
    <property type="component" value="Chromosome"/>
</dbReference>
<dbReference type="Pfam" id="PF00440">
    <property type="entry name" value="TetR_N"/>
    <property type="match status" value="1"/>
</dbReference>
<dbReference type="SUPFAM" id="SSF46689">
    <property type="entry name" value="Homeodomain-like"/>
    <property type="match status" value="1"/>
</dbReference>
<dbReference type="SUPFAM" id="SSF48498">
    <property type="entry name" value="Tetracyclin repressor-like, C-terminal domain"/>
    <property type="match status" value="1"/>
</dbReference>
<dbReference type="RefSeq" id="WP_260724484.1">
    <property type="nucleotide sequence ID" value="NZ_BAAABS010000060.1"/>
</dbReference>
<dbReference type="PANTHER" id="PTHR30055:SF234">
    <property type="entry name" value="HTH-TYPE TRANSCRIPTIONAL REGULATOR BETI"/>
    <property type="match status" value="1"/>
</dbReference>
<reference evidence="6" key="1">
    <citation type="submission" date="2021-04" db="EMBL/GenBank/DDBJ databases">
        <title>Biosynthetic gene clusters of Dactylosporangioum roseum.</title>
        <authorList>
            <person name="Hartkoorn R.C."/>
            <person name="Beaudoing E."/>
            <person name="Hot D."/>
            <person name="Moureu S."/>
        </authorList>
    </citation>
    <scope>NUCLEOTIDE SEQUENCE</scope>
    <source>
        <strain evidence="6">NRRL B-16295</strain>
    </source>
</reference>
<dbReference type="InterPro" id="IPR001647">
    <property type="entry name" value="HTH_TetR"/>
</dbReference>
<name>A0ABY5YZF7_9ACTN</name>
<feature type="domain" description="HTH tetR-type" evidence="5">
    <location>
        <begin position="16"/>
        <end position="76"/>
    </location>
</feature>
<evidence type="ECO:0000313" key="6">
    <source>
        <dbReference type="EMBL" id="UWZ35140.1"/>
    </source>
</evidence>
<dbReference type="InterPro" id="IPR050109">
    <property type="entry name" value="HTH-type_TetR-like_transc_reg"/>
</dbReference>
<dbReference type="PRINTS" id="PR00455">
    <property type="entry name" value="HTHTETR"/>
</dbReference>